<gene>
    <name evidence="5" type="ORF">ACFS6H_11635</name>
</gene>
<accession>A0ABW6A6I0</accession>
<dbReference type="SMART" id="SM00342">
    <property type="entry name" value="HTH_ARAC"/>
    <property type="match status" value="1"/>
</dbReference>
<evidence type="ECO:0000256" key="2">
    <source>
        <dbReference type="ARBA" id="ARBA00023125"/>
    </source>
</evidence>
<dbReference type="PANTHER" id="PTHR46796">
    <property type="entry name" value="HTH-TYPE TRANSCRIPTIONAL ACTIVATOR RHAS-RELATED"/>
    <property type="match status" value="1"/>
</dbReference>
<feature type="domain" description="HTH araC/xylS-type" evidence="4">
    <location>
        <begin position="171"/>
        <end position="265"/>
    </location>
</feature>
<sequence length="285" mass="33375">MYSNFQSFQPQRDILKKHIAYFYFDQADDAGFEKKYSFFPHTYSTLSFYKNAVIEQNHDLYNIECGKGNSLLQLLTRQQSIKTVKQEGRLDKIGIVFYPLGLNHFIREDYHVLAKEDVQPFLPANAHQWEDMSGQCFAAADINDKITILETFLAAQYREKDFEHLYTAVELLGNVTEQETIQAVAAKAFMSPRNLNRLFQKELAMTPEIFRVISRFRYIMQQKAVLKRDQNLTQLAYESGYFDQASLTKTFKRFTSLSPRQFFEHCTLVGENGTVWFFYDTKNVV</sequence>
<dbReference type="InterPro" id="IPR018060">
    <property type="entry name" value="HTH_AraC"/>
</dbReference>
<dbReference type="Pfam" id="PF12833">
    <property type="entry name" value="HTH_18"/>
    <property type="match status" value="1"/>
</dbReference>
<evidence type="ECO:0000313" key="5">
    <source>
        <dbReference type="EMBL" id="MFD2920367.1"/>
    </source>
</evidence>
<keyword evidence="2" id="KW-0238">DNA-binding</keyword>
<keyword evidence="6" id="KW-1185">Reference proteome</keyword>
<keyword evidence="3" id="KW-0804">Transcription</keyword>
<proteinExistence type="predicted"/>
<reference evidence="6" key="1">
    <citation type="journal article" date="2019" name="Int. J. Syst. Evol. Microbiol.">
        <title>The Global Catalogue of Microorganisms (GCM) 10K type strain sequencing project: providing services to taxonomists for standard genome sequencing and annotation.</title>
        <authorList>
            <consortium name="The Broad Institute Genomics Platform"/>
            <consortium name="The Broad Institute Genome Sequencing Center for Infectious Disease"/>
            <person name="Wu L."/>
            <person name="Ma J."/>
        </authorList>
    </citation>
    <scope>NUCLEOTIDE SEQUENCE [LARGE SCALE GENOMIC DNA]</scope>
    <source>
        <strain evidence="6">KCTC 23299</strain>
    </source>
</reference>
<dbReference type="RefSeq" id="WP_386098575.1">
    <property type="nucleotide sequence ID" value="NZ_JBHUOZ010000003.1"/>
</dbReference>
<dbReference type="InterPro" id="IPR009057">
    <property type="entry name" value="Homeodomain-like_sf"/>
</dbReference>
<name>A0ABW6A6I0_9BACT</name>
<dbReference type="EMBL" id="JBHUOZ010000003">
    <property type="protein sequence ID" value="MFD2920367.1"/>
    <property type="molecule type" value="Genomic_DNA"/>
</dbReference>
<dbReference type="Proteomes" id="UP001597511">
    <property type="component" value="Unassembled WGS sequence"/>
</dbReference>
<evidence type="ECO:0000259" key="4">
    <source>
        <dbReference type="PROSITE" id="PS01124"/>
    </source>
</evidence>
<comment type="caution">
    <text evidence="5">The sequence shown here is derived from an EMBL/GenBank/DDBJ whole genome shotgun (WGS) entry which is preliminary data.</text>
</comment>
<dbReference type="PROSITE" id="PS01124">
    <property type="entry name" value="HTH_ARAC_FAMILY_2"/>
    <property type="match status" value="1"/>
</dbReference>
<dbReference type="InterPro" id="IPR050204">
    <property type="entry name" value="AraC_XylS_family_regulators"/>
</dbReference>
<evidence type="ECO:0000313" key="6">
    <source>
        <dbReference type="Proteomes" id="UP001597511"/>
    </source>
</evidence>
<evidence type="ECO:0000256" key="3">
    <source>
        <dbReference type="ARBA" id="ARBA00023163"/>
    </source>
</evidence>
<organism evidence="5 6">
    <name type="scientific">Terrimonas rubra</name>
    <dbReference type="NCBI Taxonomy" id="1035890"/>
    <lineage>
        <taxon>Bacteria</taxon>
        <taxon>Pseudomonadati</taxon>
        <taxon>Bacteroidota</taxon>
        <taxon>Chitinophagia</taxon>
        <taxon>Chitinophagales</taxon>
        <taxon>Chitinophagaceae</taxon>
        <taxon>Terrimonas</taxon>
    </lineage>
</organism>
<dbReference type="PANTHER" id="PTHR46796:SF13">
    <property type="entry name" value="HTH-TYPE TRANSCRIPTIONAL ACTIVATOR RHAS"/>
    <property type="match status" value="1"/>
</dbReference>
<protein>
    <submittedName>
        <fullName evidence="5">Helix-turn-helix domain-containing protein</fullName>
    </submittedName>
</protein>
<dbReference type="Gene3D" id="1.10.10.60">
    <property type="entry name" value="Homeodomain-like"/>
    <property type="match status" value="2"/>
</dbReference>
<dbReference type="SUPFAM" id="SSF46689">
    <property type="entry name" value="Homeodomain-like"/>
    <property type="match status" value="1"/>
</dbReference>
<keyword evidence="1" id="KW-0805">Transcription regulation</keyword>
<evidence type="ECO:0000256" key="1">
    <source>
        <dbReference type="ARBA" id="ARBA00023015"/>
    </source>
</evidence>